<feature type="transmembrane region" description="Helical" evidence="1">
    <location>
        <begin position="581"/>
        <end position="602"/>
    </location>
</feature>
<protein>
    <recommendedName>
        <fullName evidence="2">Envelope protein N-terminal domain-containing protein</fullName>
    </recommendedName>
</protein>
<feature type="domain" description="Envelope protein N-terminal" evidence="2">
    <location>
        <begin position="81"/>
        <end position="354"/>
    </location>
</feature>
<dbReference type="InterPro" id="IPR006311">
    <property type="entry name" value="TAT_signal"/>
</dbReference>
<sequence>MDDGGPQPTTDGSATSRRGFLERLGVTAGTLVTLGAGGSKVAPRFSPVGRAQAIHPAVAVGAAYVTYRATKWVVDEITADEASSAPEGYTASALHDEVYNTMQSRESYNASTFVDNRNLMDQMDHAAYGDGKIAGIEALNDQLTSSEVQNAATDAGAEYVSTIMKNFLKSWNEAAREVNSRVLSVAEHADLAMDDVFGHLSANYADNSDPPETWFQLITEPYELPNGESFDIKSIRLDDMNANGSSYREISRYDPTETYENGDNPNHVRVYNPDGSGDYFTLLGKGRWQGIFTDMETIWMNVSDGLVTWTDKVYNEVQSGEIETSELLTPRELAEMTADEENVNQALADLMALNIPVDLEREATITLEQDNGTITLKGVLAPTSPPDGGLPAGQSYDPSTMDSDIYFNYDITQGSGEWLAYEEGVDGGVVTFTSEPHAETNFTITTTAGEQVTVAGSEFTVDDSGSSSVWTVDLSDKLDNAITSIESVEMAANASEPQFELVQLTDPFTIETYTDSDGNEYDNASFSQSEPQNDTNYITQEEWQDLVARQETLIEKYEESKEEDDSWTWPNPFGGSSGGGLLGMGIIAVVILGVVGAVTDLLPGTGN</sequence>
<dbReference type="InterPro" id="IPR058677">
    <property type="entry name" value="ORF4_N"/>
</dbReference>
<evidence type="ECO:0000313" key="4">
    <source>
        <dbReference type="Proteomes" id="UP000663203"/>
    </source>
</evidence>
<evidence type="ECO:0000313" key="3">
    <source>
        <dbReference type="EMBL" id="QSX00896.1"/>
    </source>
</evidence>
<evidence type="ECO:0000259" key="2">
    <source>
        <dbReference type="Pfam" id="PF26255"/>
    </source>
</evidence>
<reference evidence="3 4" key="1">
    <citation type="submission" date="2021-03" db="EMBL/GenBank/DDBJ databases">
        <title>Haloterrigena longa sp. nov. and Haloterrigena limicola sp. nov., extremely halophilic archaea isolated from a salt lake.</title>
        <authorList>
            <person name="Henglin C."/>
        </authorList>
    </citation>
    <scope>NUCLEOTIDE SEQUENCE [LARGE SCALE GENOMIC DNA]</scope>
    <source>
        <strain evidence="3 4">KZCA68</strain>
    </source>
</reference>
<organism evidence="3 4">
    <name type="scientific">Haloterrigena alkaliphila</name>
    <dbReference type="NCBI Taxonomy" id="2816475"/>
    <lineage>
        <taxon>Archaea</taxon>
        <taxon>Methanobacteriati</taxon>
        <taxon>Methanobacteriota</taxon>
        <taxon>Stenosarchaea group</taxon>
        <taxon>Halobacteria</taxon>
        <taxon>Halobacteriales</taxon>
        <taxon>Natrialbaceae</taxon>
        <taxon>Haloterrigena</taxon>
    </lineage>
</organism>
<dbReference type="KEGG" id="hakz:J0X25_08035"/>
<dbReference type="EMBL" id="CP071462">
    <property type="protein sequence ID" value="QSX00896.1"/>
    <property type="molecule type" value="Genomic_DNA"/>
</dbReference>
<keyword evidence="1" id="KW-1133">Transmembrane helix</keyword>
<evidence type="ECO:0000256" key="1">
    <source>
        <dbReference type="SAM" id="Phobius"/>
    </source>
</evidence>
<accession>A0A8A2VK87</accession>
<dbReference type="PROSITE" id="PS51318">
    <property type="entry name" value="TAT"/>
    <property type="match status" value="1"/>
</dbReference>
<name>A0A8A2VK87_9EURY</name>
<keyword evidence="4" id="KW-1185">Reference proteome</keyword>
<dbReference type="Pfam" id="PF26255">
    <property type="entry name" value="Viral_env_HRPV"/>
    <property type="match status" value="1"/>
</dbReference>
<keyword evidence="1" id="KW-0472">Membrane</keyword>
<dbReference type="AlphaFoldDB" id="A0A8A2VK87"/>
<keyword evidence="1" id="KW-0812">Transmembrane</keyword>
<gene>
    <name evidence="3" type="ORF">J0X25_08035</name>
</gene>
<dbReference type="Proteomes" id="UP000663203">
    <property type="component" value="Chromosome"/>
</dbReference>
<proteinExistence type="predicted"/>